<dbReference type="Proteomes" id="UP000451471">
    <property type="component" value="Unassembled WGS sequence"/>
</dbReference>
<protein>
    <recommendedName>
        <fullName evidence="3">DUF2971 domain-containing protein</fullName>
    </recommendedName>
</protein>
<accession>A0A6B0GH31</accession>
<dbReference type="AlphaFoldDB" id="A0A6B0GH31"/>
<name>A0A6B0GH31_9EURY</name>
<dbReference type="RefSeq" id="WP_158203885.1">
    <property type="nucleotide sequence ID" value="NZ_WSZK01000015.1"/>
</dbReference>
<keyword evidence="2" id="KW-1185">Reference proteome</keyword>
<organism evidence="1 2">
    <name type="scientific">Halomarina oriensis</name>
    <dbReference type="NCBI Taxonomy" id="671145"/>
    <lineage>
        <taxon>Archaea</taxon>
        <taxon>Methanobacteriati</taxon>
        <taxon>Methanobacteriota</taxon>
        <taxon>Stenosarchaea group</taxon>
        <taxon>Halobacteria</taxon>
        <taxon>Halobacteriales</taxon>
        <taxon>Natronomonadaceae</taxon>
        <taxon>Halomarina</taxon>
    </lineage>
</organism>
<evidence type="ECO:0000313" key="1">
    <source>
        <dbReference type="EMBL" id="MWG34166.1"/>
    </source>
</evidence>
<evidence type="ECO:0000313" key="2">
    <source>
        <dbReference type="Proteomes" id="UP000451471"/>
    </source>
</evidence>
<evidence type="ECO:0008006" key="3">
    <source>
        <dbReference type="Google" id="ProtNLM"/>
    </source>
</evidence>
<sequence>MEFQEAPEGESVLWKYMDLTKFVSLLEKEALFFSQVAGLSDAFEGSIPSENLTFRDLRKGDNSDTDSIGQYRKLLNEELRYYTFVDCWHINELESVAMWDLYTTRGNGIAITTTVEQYMNSLENSGYETYAGALNYIDYRNESAPRYSSLSPAFHKRKSYEHENEFRGAIQEVPRFLKAAEYHRNSDILKTDIENYGQTSREIVEVDYVPIDIDEMINEVYISPGMDCWQESVVKTVTESLSELSKDDVKQSNLNDDPVY</sequence>
<dbReference type="EMBL" id="WSZK01000015">
    <property type="protein sequence ID" value="MWG34166.1"/>
    <property type="molecule type" value="Genomic_DNA"/>
</dbReference>
<dbReference type="OrthoDB" id="270754at2157"/>
<gene>
    <name evidence="1" type="ORF">GQS65_06610</name>
</gene>
<proteinExistence type="predicted"/>
<comment type="caution">
    <text evidence="1">The sequence shown here is derived from an EMBL/GenBank/DDBJ whole genome shotgun (WGS) entry which is preliminary data.</text>
</comment>
<reference evidence="1 2" key="1">
    <citation type="submission" date="2019-12" db="EMBL/GenBank/DDBJ databases">
        <title>Halocatena pleomorpha gen. nov. sp. nov., an extremely halophilic archaeon of family Halobacteriaceae isolated from saltpan soil.</title>
        <authorList>
            <person name="Pal Y."/>
            <person name="Verma A."/>
            <person name="Krishnamurthi S."/>
            <person name="Kumar P."/>
        </authorList>
    </citation>
    <scope>NUCLEOTIDE SEQUENCE [LARGE SCALE GENOMIC DNA]</scope>
    <source>
        <strain evidence="1 2">JCM 16495</strain>
    </source>
</reference>